<keyword evidence="1" id="KW-0812">Transmembrane</keyword>
<feature type="transmembrane region" description="Helical" evidence="1">
    <location>
        <begin position="83"/>
        <end position="110"/>
    </location>
</feature>
<comment type="caution">
    <text evidence="3">The sequence shown here is derived from an EMBL/GenBank/DDBJ whole genome shotgun (WGS) entry which is preliminary data.</text>
</comment>
<keyword evidence="1" id="KW-0472">Membrane</keyword>
<sequence length="254" mass="27615">MVSKKMLFALLWCAGMIGVLSLLWINLPIPEEDIPLPVAKLLNLISPTFLLSIAVLAGVNLAPQVGFSAPFAEAVASGSSQKLAVIHAQVIPGLLGGVLGAVVISVWSLLWKPSLPSDFLTKAEQFSKGSPLLMRLLYGGITEEIMLRWGLLTVLVWLLWRFLQKAEGTPNVQYVVLAITISALIFGLGHLPLAFEISPQVTTPLTIYIVVGNTLFGLIAGYLYWQKGLESAMIAHMVFHVVIATIDFQSLERQ</sequence>
<dbReference type="Proteomes" id="UP000618445">
    <property type="component" value="Unassembled WGS sequence"/>
</dbReference>
<reference evidence="3 4" key="1">
    <citation type="journal article" date="2020" name="ISME J.">
        <title>Comparative genomics reveals insights into cyanobacterial evolution and habitat adaptation.</title>
        <authorList>
            <person name="Chen M.Y."/>
            <person name="Teng W.K."/>
            <person name="Zhao L."/>
            <person name="Hu C.X."/>
            <person name="Zhou Y.K."/>
            <person name="Han B.P."/>
            <person name="Song L.R."/>
            <person name="Shu W.S."/>
        </authorList>
    </citation>
    <scope>NUCLEOTIDE SEQUENCE [LARGE SCALE GENOMIC DNA]</scope>
    <source>
        <strain evidence="3 4">FACHB-1050</strain>
    </source>
</reference>
<keyword evidence="3" id="KW-0482">Metalloprotease</keyword>
<dbReference type="EMBL" id="JACJQY010000026">
    <property type="protein sequence ID" value="MBD2318243.1"/>
    <property type="molecule type" value="Genomic_DNA"/>
</dbReference>
<feature type="transmembrane region" description="Helical" evidence="1">
    <location>
        <begin position="175"/>
        <end position="193"/>
    </location>
</feature>
<gene>
    <name evidence="3" type="ORF">H6G05_15490</name>
</gene>
<evidence type="ECO:0000313" key="4">
    <source>
        <dbReference type="Proteomes" id="UP000618445"/>
    </source>
</evidence>
<feature type="transmembrane region" description="Helical" evidence="1">
    <location>
        <begin position="145"/>
        <end position="163"/>
    </location>
</feature>
<dbReference type="GO" id="GO:0008237">
    <property type="term" value="F:metallopeptidase activity"/>
    <property type="evidence" value="ECO:0007669"/>
    <property type="project" value="UniProtKB-KW"/>
</dbReference>
<accession>A0ABR8CBU3</accession>
<keyword evidence="3" id="KW-0645">Protease</keyword>
<name>A0ABR8CBU3_9CYAN</name>
<organism evidence="3 4">
    <name type="scientific">Phormidium tenue FACHB-1050</name>
    <dbReference type="NCBI Taxonomy" id="2692857"/>
    <lineage>
        <taxon>Bacteria</taxon>
        <taxon>Bacillati</taxon>
        <taxon>Cyanobacteriota</taxon>
        <taxon>Cyanophyceae</taxon>
        <taxon>Oscillatoriophycideae</taxon>
        <taxon>Oscillatoriales</taxon>
        <taxon>Oscillatoriaceae</taxon>
        <taxon>Phormidium</taxon>
    </lineage>
</organism>
<dbReference type="RefSeq" id="WP_190579100.1">
    <property type="nucleotide sequence ID" value="NZ_CAWPQU010000019.1"/>
</dbReference>
<protein>
    <submittedName>
        <fullName evidence="3">CPBP family intramembrane metalloprotease</fullName>
    </submittedName>
</protein>
<keyword evidence="1" id="KW-1133">Transmembrane helix</keyword>
<dbReference type="Pfam" id="PF02517">
    <property type="entry name" value="Rce1-like"/>
    <property type="match status" value="1"/>
</dbReference>
<dbReference type="InterPro" id="IPR003675">
    <property type="entry name" value="Rce1/LyrA-like_dom"/>
</dbReference>
<evidence type="ECO:0000313" key="3">
    <source>
        <dbReference type="EMBL" id="MBD2318243.1"/>
    </source>
</evidence>
<keyword evidence="4" id="KW-1185">Reference proteome</keyword>
<feature type="domain" description="CAAX prenyl protease 2/Lysostaphin resistance protein A-like" evidence="2">
    <location>
        <begin position="132"/>
        <end position="241"/>
    </location>
</feature>
<feature type="transmembrane region" description="Helical" evidence="1">
    <location>
        <begin position="41"/>
        <end position="62"/>
    </location>
</feature>
<feature type="transmembrane region" description="Helical" evidence="1">
    <location>
        <begin position="7"/>
        <end position="29"/>
    </location>
</feature>
<evidence type="ECO:0000256" key="1">
    <source>
        <dbReference type="SAM" id="Phobius"/>
    </source>
</evidence>
<evidence type="ECO:0000259" key="2">
    <source>
        <dbReference type="Pfam" id="PF02517"/>
    </source>
</evidence>
<feature type="transmembrane region" description="Helical" evidence="1">
    <location>
        <begin position="205"/>
        <end position="225"/>
    </location>
</feature>
<proteinExistence type="predicted"/>
<keyword evidence="3" id="KW-0378">Hydrolase</keyword>